<gene>
    <name evidence="1" type="ORF">ZT3D7_G9694</name>
</gene>
<protein>
    <submittedName>
        <fullName evidence="1">Uncharacterized protein</fullName>
    </submittedName>
</protein>
<keyword evidence="2" id="KW-1185">Reference proteome</keyword>
<evidence type="ECO:0000313" key="1">
    <source>
        <dbReference type="EMBL" id="SMQ54539.1"/>
    </source>
</evidence>
<dbReference type="Proteomes" id="UP000215127">
    <property type="component" value="Chromosome 10"/>
</dbReference>
<sequence>MALVLPGLADSAPHTGWIETPHQRQYRERLEQRQHAARRYPKLIAEFTSMLLEVSASDPAKSHDDREYDIRRAALMTALETPRQELARIDSNSDIPTVMRSQRAYRAAAKLRVQYILLFPPDPMLCRTILQARNDIELSGVTFRPPLSHEPGLGMDPEPHGFIGSFFWFIEKLLADAMPDPYPNPPWPPGFSTGSLAAERNAQRIASVSTDAEAASVILVAAAPLIAEQSVVKETATHNEEEACSGTPVGTPRDYMIECLPHFLLDQLNAENKLDDRRTLCAILLSMLSRLLRKKFGDTPAVLECLRELSSLVSEPRLINVTRTSARKNVPQPRAVVHPTAKLISHPTLDQPATVATEARPPTSPQAALTLTAVANPIPTTDEHGIRAPHTTLLPATTSVLGAPRKRWTLPAACRLLVPLTVDRITPSVSLNPLSPSRDVSAPPGRWEYPPTPYLRPIVCRADLDPTPVVRAAISCTPAPGPESGASDNTAPPRIEVQVSATTVIKPTIQQPTPRLPKPVQLANTAVIPWASMGKKHIHKTYKPAGIEVARQLLSLAHPSDYDDCSPEKMKTPVYRQLARAVRTKFGPSSYSSDPRLKKLCANLAIAIEGREEAMDRFPRSGLEYELHQSFYKTLLEVRHELERI</sequence>
<proteinExistence type="predicted"/>
<dbReference type="AlphaFoldDB" id="A0A1X7S4H5"/>
<dbReference type="EMBL" id="LT853701">
    <property type="protein sequence ID" value="SMQ54539.1"/>
    <property type="molecule type" value="Genomic_DNA"/>
</dbReference>
<organism evidence="1 2">
    <name type="scientific">Zymoseptoria tritici (strain ST99CH_3D7)</name>
    <dbReference type="NCBI Taxonomy" id="1276538"/>
    <lineage>
        <taxon>Eukaryota</taxon>
        <taxon>Fungi</taxon>
        <taxon>Dikarya</taxon>
        <taxon>Ascomycota</taxon>
        <taxon>Pezizomycotina</taxon>
        <taxon>Dothideomycetes</taxon>
        <taxon>Dothideomycetidae</taxon>
        <taxon>Mycosphaerellales</taxon>
        <taxon>Mycosphaerellaceae</taxon>
        <taxon>Zymoseptoria</taxon>
    </lineage>
</organism>
<accession>A0A1X7S4H5</accession>
<reference evidence="1 2" key="1">
    <citation type="submission" date="2016-06" db="EMBL/GenBank/DDBJ databases">
        <authorList>
            <person name="Kjaerup R.B."/>
            <person name="Dalgaard T.S."/>
            <person name="Juul-Madsen H.R."/>
        </authorList>
    </citation>
    <scope>NUCLEOTIDE SEQUENCE [LARGE SCALE GENOMIC DNA]</scope>
</reference>
<evidence type="ECO:0000313" key="2">
    <source>
        <dbReference type="Proteomes" id="UP000215127"/>
    </source>
</evidence>
<name>A0A1X7S4H5_ZYMT9</name>